<protein>
    <submittedName>
        <fullName evidence="5">Uncharacterized protein</fullName>
    </submittedName>
</protein>
<dbReference type="Gene3D" id="3.40.640.10">
    <property type="entry name" value="Type I PLP-dependent aspartate aminotransferase-like (Major domain)"/>
    <property type="match status" value="1"/>
</dbReference>
<dbReference type="PANTHER" id="PTHR45688">
    <property type="match status" value="1"/>
</dbReference>
<dbReference type="AlphaFoldDB" id="A0AAW1RHG0"/>
<dbReference type="CDD" id="cd00610">
    <property type="entry name" value="OAT_like"/>
    <property type="match status" value="1"/>
</dbReference>
<dbReference type="PROSITE" id="PS00600">
    <property type="entry name" value="AA_TRANSFER_CLASS_3"/>
    <property type="match status" value="1"/>
</dbReference>
<comment type="similarity">
    <text evidence="1 3">Belongs to the class-III pyridoxal-phosphate-dependent aminotransferase family.</text>
</comment>
<accession>A0AAW1RHG0</accession>
<evidence type="ECO:0000256" key="4">
    <source>
        <dbReference type="SAM" id="MobiDB-lite"/>
    </source>
</evidence>
<feature type="compositionally biased region" description="Low complexity" evidence="4">
    <location>
        <begin position="18"/>
        <end position="27"/>
    </location>
</feature>
<evidence type="ECO:0000256" key="1">
    <source>
        <dbReference type="ARBA" id="ARBA00008954"/>
    </source>
</evidence>
<dbReference type="InterPro" id="IPR005814">
    <property type="entry name" value="Aminotrans_3"/>
</dbReference>
<organism evidence="5 6">
    <name type="scientific">Elliptochloris bilobata</name>
    <dbReference type="NCBI Taxonomy" id="381761"/>
    <lineage>
        <taxon>Eukaryota</taxon>
        <taxon>Viridiplantae</taxon>
        <taxon>Chlorophyta</taxon>
        <taxon>core chlorophytes</taxon>
        <taxon>Trebouxiophyceae</taxon>
        <taxon>Trebouxiophyceae incertae sedis</taxon>
        <taxon>Elliptochloris clade</taxon>
        <taxon>Elliptochloris</taxon>
    </lineage>
</organism>
<feature type="compositionally biased region" description="Polar residues" evidence="4">
    <location>
        <begin position="29"/>
        <end position="43"/>
    </location>
</feature>
<dbReference type="Pfam" id="PF00202">
    <property type="entry name" value="Aminotran_3"/>
    <property type="match status" value="1"/>
</dbReference>
<keyword evidence="6" id="KW-1185">Reference proteome</keyword>
<evidence type="ECO:0000256" key="2">
    <source>
        <dbReference type="ARBA" id="ARBA00022898"/>
    </source>
</evidence>
<dbReference type="GO" id="GO:0008483">
    <property type="term" value="F:transaminase activity"/>
    <property type="evidence" value="ECO:0007669"/>
    <property type="project" value="InterPro"/>
</dbReference>
<comment type="caution">
    <text evidence="5">The sequence shown here is derived from an EMBL/GenBank/DDBJ whole genome shotgun (WGS) entry which is preliminary data.</text>
</comment>
<gene>
    <name evidence="5" type="ORF">WJX81_000289</name>
</gene>
<dbReference type="PANTHER" id="PTHR45688:SF13">
    <property type="entry name" value="ALANINE--GLYOXYLATE AMINOTRANSFERASE 2-LIKE"/>
    <property type="match status" value="1"/>
</dbReference>
<dbReference type="Proteomes" id="UP001445335">
    <property type="component" value="Unassembled WGS sequence"/>
</dbReference>
<dbReference type="InterPro" id="IPR015421">
    <property type="entry name" value="PyrdxlP-dep_Trfase_major"/>
</dbReference>
<dbReference type="GO" id="GO:0030170">
    <property type="term" value="F:pyridoxal phosphate binding"/>
    <property type="evidence" value="ECO:0007669"/>
    <property type="project" value="InterPro"/>
</dbReference>
<dbReference type="SUPFAM" id="SSF53383">
    <property type="entry name" value="PLP-dependent transferases"/>
    <property type="match status" value="1"/>
</dbReference>
<dbReference type="InterPro" id="IPR015424">
    <property type="entry name" value="PyrdxlP-dep_Trfase"/>
</dbReference>
<keyword evidence="2 3" id="KW-0663">Pyridoxal phosphate</keyword>
<reference evidence="5 6" key="1">
    <citation type="journal article" date="2024" name="Nat. Commun.">
        <title>Phylogenomics reveals the evolutionary origins of lichenization in chlorophyte algae.</title>
        <authorList>
            <person name="Puginier C."/>
            <person name="Libourel C."/>
            <person name="Otte J."/>
            <person name="Skaloud P."/>
            <person name="Haon M."/>
            <person name="Grisel S."/>
            <person name="Petersen M."/>
            <person name="Berrin J.G."/>
            <person name="Delaux P.M."/>
            <person name="Dal Grande F."/>
            <person name="Keller J."/>
        </authorList>
    </citation>
    <scope>NUCLEOTIDE SEQUENCE [LARGE SCALE GENOMIC DNA]</scope>
    <source>
        <strain evidence="5 6">SAG 245.80</strain>
    </source>
</reference>
<feature type="region of interest" description="Disordered" evidence="4">
    <location>
        <begin position="1"/>
        <end position="53"/>
    </location>
</feature>
<evidence type="ECO:0000313" key="5">
    <source>
        <dbReference type="EMBL" id="KAK9833254.1"/>
    </source>
</evidence>
<sequence length="532" mass="55640">MTDEASPVPGEPIKESTKTAASTAPTARLHTNGSQPTTGTESNGLVPGAPAESARIAPLGTGPFGAAAAFGGAAARNESVAALNTATVAAMRRKLVGPNTAVNYDTPLHIVRGAGAYLYDIDGNKYLDCVNNVAHVGHCHPQVVSAVSKQMSILNTNARYLHGNLVSHAEALAASMPEPLEVTYAVCSGSEANDLAFRIARAARPGAEHVAVMGGAYHGHTRLLIDMSPFKYEGPGGEGRKPWVHVLPCPDPYRGLHMDGKAAARAAIAEAEAEGGRICAFFAESILSCGGQIMPPKGYLADVHAAMRAHGAVCVADEVQCGFGRAGSHFWAFDAQGVVPDIVTLGKSIGNGFPMGAVVTRREHALAFSNGMEYFATCGGCTAAGAAGLAVMSVVASEGLQARAADTGDYLMARLRELQKLYPVLGDVRGTGLMVGIEVVDGSMAKHHAPSVAHWIREAMVARRVLLATDGPYANVLKIKPPMCFGRAESDHLVEQLSQVLAEGVPEEMAAYDAAWHARGMPKTVKPWLLKL</sequence>
<dbReference type="GO" id="GO:0005739">
    <property type="term" value="C:mitochondrion"/>
    <property type="evidence" value="ECO:0007669"/>
    <property type="project" value="TreeGrafter"/>
</dbReference>
<dbReference type="InterPro" id="IPR049704">
    <property type="entry name" value="Aminotrans_3_PPA_site"/>
</dbReference>
<dbReference type="InterPro" id="IPR015422">
    <property type="entry name" value="PyrdxlP-dep_Trfase_small"/>
</dbReference>
<proteinExistence type="inferred from homology"/>
<dbReference type="Gene3D" id="3.90.1150.10">
    <property type="entry name" value="Aspartate Aminotransferase, domain 1"/>
    <property type="match status" value="1"/>
</dbReference>
<evidence type="ECO:0000256" key="3">
    <source>
        <dbReference type="RuleBase" id="RU003560"/>
    </source>
</evidence>
<dbReference type="EMBL" id="JALJOU010000037">
    <property type="protein sequence ID" value="KAK9833254.1"/>
    <property type="molecule type" value="Genomic_DNA"/>
</dbReference>
<evidence type="ECO:0000313" key="6">
    <source>
        <dbReference type="Proteomes" id="UP001445335"/>
    </source>
</evidence>
<name>A0AAW1RHG0_9CHLO</name>